<dbReference type="AlphaFoldDB" id="A0A3A4CK09"/>
<evidence type="ECO:0000313" key="3">
    <source>
        <dbReference type="Proteomes" id="UP000262257"/>
    </source>
</evidence>
<evidence type="ECO:0000256" key="1">
    <source>
        <dbReference type="SAM" id="MobiDB-lite"/>
    </source>
</evidence>
<proteinExistence type="predicted"/>
<dbReference type="Proteomes" id="UP000262257">
    <property type="component" value="Unassembled WGS sequence"/>
</dbReference>
<organism evidence="2 3">
    <name type="scientific">Acinetobacter radioresistens</name>
    <dbReference type="NCBI Taxonomy" id="40216"/>
    <lineage>
        <taxon>Bacteria</taxon>
        <taxon>Pseudomonadati</taxon>
        <taxon>Pseudomonadota</taxon>
        <taxon>Gammaproteobacteria</taxon>
        <taxon>Moraxellales</taxon>
        <taxon>Moraxellaceae</taxon>
        <taxon>Acinetobacter</taxon>
    </lineage>
</organism>
<protein>
    <submittedName>
        <fullName evidence="2">Uncharacterized protein</fullName>
    </submittedName>
</protein>
<gene>
    <name evidence="2" type="ORF">DIC32_13710</name>
</gene>
<comment type="caution">
    <text evidence="2">The sequence shown here is derived from an EMBL/GenBank/DDBJ whole genome shotgun (WGS) entry which is preliminary data.</text>
</comment>
<reference evidence="2 3" key="1">
    <citation type="journal article" date="2018" name="Nat. Biotechnol.">
        <title>A standardized bacterial taxonomy based on genome phylogeny substantially revises the tree of life.</title>
        <authorList>
            <person name="Parks D.H."/>
            <person name="Chuvochina M."/>
            <person name="Waite D.W."/>
            <person name="Rinke C."/>
            <person name="Skarshewski A."/>
            <person name="Chaumeil P.A."/>
            <person name="Hugenholtz P."/>
        </authorList>
    </citation>
    <scope>NUCLEOTIDE SEQUENCE [LARGE SCALE GENOMIC DNA]</scope>
    <source>
        <strain evidence="2">UBA10045</strain>
    </source>
</reference>
<dbReference type="EMBL" id="DPXL01000174">
    <property type="protein sequence ID" value="HCM32360.1"/>
    <property type="molecule type" value="Genomic_DNA"/>
</dbReference>
<evidence type="ECO:0000313" key="2">
    <source>
        <dbReference type="EMBL" id="HCM32360.1"/>
    </source>
</evidence>
<name>A0A3A4CK09_ACIRA</name>
<feature type="compositionally biased region" description="Basic and acidic residues" evidence="1">
    <location>
        <begin position="46"/>
        <end position="55"/>
    </location>
</feature>
<accession>A0A3A4CK09</accession>
<feature type="region of interest" description="Disordered" evidence="1">
    <location>
        <begin position="40"/>
        <end position="65"/>
    </location>
</feature>
<sequence length="65" mass="7458">MVQLISKGGFRERANRSQKYKNSENLQTALRPRTYNCVAPLADDQPEYKDEKPENDAISEIEDEG</sequence>
<dbReference type="RefSeq" id="WP_075040689.1">
    <property type="nucleotide sequence ID" value="NZ_JAHPPQ010000031.1"/>
</dbReference>
<feature type="region of interest" description="Disordered" evidence="1">
    <location>
        <begin position="1"/>
        <end position="28"/>
    </location>
</feature>